<gene>
    <name evidence="1" type="ORF">S01H1_68570</name>
</gene>
<comment type="caution">
    <text evidence="1">The sequence shown here is derived from an EMBL/GenBank/DDBJ whole genome shotgun (WGS) entry which is preliminary data.</text>
</comment>
<dbReference type="EMBL" id="BARS01045476">
    <property type="protein sequence ID" value="GAG33161.1"/>
    <property type="molecule type" value="Genomic_DNA"/>
</dbReference>
<proteinExistence type="predicted"/>
<feature type="non-terminal residue" evidence="1">
    <location>
        <position position="1"/>
    </location>
</feature>
<sequence length="187" mass="20170">GTGNILGLLRGLNDRLLEEGKCDEMFHTGNPDYDDFNEVFSIAGADPGDPPPDPFLPSPDYTFSDNTACAITTGQDGVPPCPEGHVHTYIPRAIDLVLIDQLEQGEQTATITGFAGFYVIGCFDDDIAVQTKLAIEQNLNDIGQYLNRCDKPSAHDDILGIFVQTLAPPIIVTDPDPSLPLSIVLVK</sequence>
<evidence type="ECO:0000313" key="1">
    <source>
        <dbReference type="EMBL" id="GAG33161.1"/>
    </source>
</evidence>
<reference evidence="1" key="1">
    <citation type="journal article" date="2014" name="Front. Microbiol.">
        <title>High frequency of phylogenetically diverse reductive dehalogenase-homologous genes in deep subseafloor sedimentary metagenomes.</title>
        <authorList>
            <person name="Kawai M."/>
            <person name="Futagami T."/>
            <person name="Toyoda A."/>
            <person name="Takaki Y."/>
            <person name="Nishi S."/>
            <person name="Hori S."/>
            <person name="Arai W."/>
            <person name="Tsubouchi T."/>
            <person name="Morono Y."/>
            <person name="Uchiyama I."/>
            <person name="Ito T."/>
            <person name="Fujiyama A."/>
            <person name="Inagaki F."/>
            <person name="Takami H."/>
        </authorList>
    </citation>
    <scope>NUCLEOTIDE SEQUENCE</scope>
    <source>
        <strain evidence="1">Expedition CK06-06</strain>
    </source>
</reference>
<dbReference type="AlphaFoldDB" id="X0Y8D5"/>
<organism evidence="1">
    <name type="scientific">marine sediment metagenome</name>
    <dbReference type="NCBI Taxonomy" id="412755"/>
    <lineage>
        <taxon>unclassified sequences</taxon>
        <taxon>metagenomes</taxon>
        <taxon>ecological metagenomes</taxon>
    </lineage>
</organism>
<name>X0Y8D5_9ZZZZ</name>
<accession>X0Y8D5</accession>
<protein>
    <submittedName>
        <fullName evidence="1">Uncharacterized protein</fullName>
    </submittedName>
</protein>